<dbReference type="STRING" id="121224.E0V9T2"/>
<evidence type="ECO:0000313" key="9">
    <source>
        <dbReference type="EnsemblMetazoa" id="PHUM020250-PA"/>
    </source>
</evidence>
<evidence type="ECO:0000256" key="5">
    <source>
        <dbReference type="ARBA" id="ARBA00039902"/>
    </source>
</evidence>
<gene>
    <name evidence="9" type="primary">8233838</name>
    <name evidence="8" type="ORF">Phum_PHUM020250</name>
</gene>
<evidence type="ECO:0000256" key="6">
    <source>
        <dbReference type="SAM" id="MobiDB-lite"/>
    </source>
</evidence>
<keyword evidence="2" id="KW-0547">Nucleotide-binding</keyword>
<evidence type="ECO:0000313" key="10">
    <source>
        <dbReference type="Proteomes" id="UP000009046"/>
    </source>
</evidence>
<dbReference type="RefSeq" id="XP_002422876.1">
    <property type="nucleotide sequence ID" value="XM_002422831.1"/>
</dbReference>
<dbReference type="InterPro" id="IPR027417">
    <property type="entry name" value="P-loop_NTPase"/>
</dbReference>
<name>E0V9T2_PEDHC</name>
<dbReference type="CTD" id="8233838"/>
<dbReference type="EMBL" id="DS234996">
    <property type="protein sequence ID" value="EEB10138.1"/>
    <property type="molecule type" value="Genomic_DNA"/>
</dbReference>
<dbReference type="EnsemblMetazoa" id="PHUM020250-RA">
    <property type="protein sequence ID" value="PHUM020250-PA"/>
    <property type="gene ID" value="PHUM020250"/>
</dbReference>
<dbReference type="HOGENOM" id="CLU_013649_3_0_1"/>
<dbReference type="OMA" id="KASHKHH"/>
<dbReference type="GeneID" id="8233838"/>
<reference evidence="9" key="3">
    <citation type="submission" date="2021-02" db="UniProtKB">
        <authorList>
            <consortium name="EnsemblMetazoa"/>
        </authorList>
    </citation>
    <scope>IDENTIFICATION</scope>
    <source>
        <strain evidence="9">USDA</strain>
    </source>
</reference>
<dbReference type="VEuPathDB" id="VectorBase:PHUM020250"/>
<organism>
    <name type="scientific">Pediculus humanus subsp. corporis</name>
    <name type="common">Body louse</name>
    <dbReference type="NCBI Taxonomy" id="121224"/>
    <lineage>
        <taxon>Eukaryota</taxon>
        <taxon>Metazoa</taxon>
        <taxon>Ecdysozoa</taxon>
        <taxon>Arthropoda</taxon>
        <taxon>Hexapoda</taxon>
        <taxon>Insecta</taxon>
        <taxon>Pterygota</taxon>
        <taxon>Neoptera</taxon>
        <taxon>Paraneoptera</taxon>
        <taxon>Psocodea</taxon>
        <taxon>Troctomorpha</taxon>
        <taxon>Phthiraptera</taxon>
        <taxon>Anoplura</taxon>
        <taxon>Pediculidae</taxon>
        <taxon>Pediculus</taxon>
    </lineage>
</organism>
<dbReference type="InterPro" id="IPR030378">
    <property type="entry name" value="G_CP_dom"/>
</dbReference>
<dbReference type="FunCoup" id="E0V9T2">
    <property type="interactions" value="763"/>
</dbReference>
<accession>E0V9T2</accession>
<dbReference type="OrthoDB" id="391988at2759"/>
<evidence type="ECO:0000259" key="7">
    <source>
        <dbReference type="PROSITE" id="PS51721"/>
    </source>
</evidence>
<dbReference type="EMBL" id="AAZO01000243">
    <property type="status" value="NOT_ANNOTATED_CDS"/>
    <property type="molecule type" value="Genomic_DNA"/>
</dbReference>
<dbReference type="PRINTS" id="PR00326">
    <property type="entry name" value="GTP1OBG"/>
</dbReference>
<dbReference type="Pfam" id="PF01926">
    <property type="entry name" value="MMR_HSR1"/>
    <property type="match status" value="1"/>
</dbReference>
<comment type="function">
    <text evidence="4">Possible regulatory or functional link with the histocompatibility cluster.</text>
</comment>
<dbReference type="eggNOG" id="KOG1424">
    <property type="taxonomic scope" value="Eukaryota"/>
</dbReference>
<dbReference type="Gene3D" id="3.40.50.300">
    <property type="entry name" value="P-loop containing nucleotide triphosphate hydrolases"/>
    <property type="match status" value="1"/>
</dbReference>
<feature type="domain" description="CP-type G" evidence="7">
    <location>
        <begin position="40"/>
        <end position="268"/>
    </location>
</feature>
<keyword evidence="1" id="KW-0597">Phosphoprotein</keyword>
<dbReference type="Proteomes" id="UP000009046">
    <property type="component" value="Unassembled WGS sequence"/>
</dbReference>
<sequence>MSREELEAREHRYFTDFVKKLEQDFGSKNLSYFELNLETWRQLWRVLEMSDIILIIVDIRFAAFMFPPSLYKYVCEELKKNMILILNKIDLVSPSLVVAWKHYFLSNYPTLKIITFTSYPSYNLRSTTENKSGLQIRRRRGKLRMAAEGAQKLYEACKEITQNQVDLTSWNNKITEEMYNTYDDDECNINVVTETIDTGYKEHVKYKGGSLTIGCIGQPNVGKSSLMNAIMGKKVVSVSRTPGHTKHFQTIYLTKNVILCDCPGLVFPSTTPRTLQVTYPIAQVREPYTAVKFLAERLDLPKLLNIQHPENDQIWSAIDICDGWAKKRGFFTAKTARPDTYRAANNLLRMSLDGQICLSFKPPGFFDKQEYWNSHPEVTEISWIQAKDKACKEQEESDSERSNSSSGDENSDSDDESDDSSEDISQPLVSNKFELLQLNQD</sequence>
<dbReference type="InParanoid" id="E0V9T2"/>
<evidence type="ECO:0000256" key="2">
    <source>
        <dbReference type="ARBA" id="ARBA00022741"/>
    </source>
</evidence>
<proteinExistence type="predicted"/>
<dbReference type="PANTHER" id="PTHR45709:SF3">
    <property type="entry name" value="GUANINE NUCLEOTIDE-BINDING PROTEIN-LIKE 1"/>
    <property type="match status" value="1"/>
</dbReference>
<dbReference type="GO" id="GO:0003924">
    <property type="term" value="F:GTPase activity"/>
    <property type="evidence" value="ECO:0007669"/>
    <property type="project" value="InterPro"/>
</dbReference>
<dbReference type="InterPro" id="IPR006073">
    <property type="entry name" value="GTP-bd"/>
</dbReference>
<dbReference type="KEGG" id="phu:Phum_PHUM020250"/>
<evidence type="ECO:0000256" key="4">
    <source>
        <dbReference type="ARBA" id="ARBA00037770"/>
    </source>
</evidence>
<evidence type="ECO:0000256" key="1">
    <source>
        <dbReference type="ARBA" id="ARBA00022553"/>
    </source>
</evidence>
<dbReference type="CDD" id="cd01857">
    <property type="entry name" value="HSR1_MMR1"/>
    <property type="match status" value="1"/>
</dbReference>
<feature type="region of interest" description="Disordered" evidence="6">
    <location>
        <begin position="388"/>
        <end position="441"/>
    </location>
</feature>
<reference evidence="8" key="2">
    <citation type="submission" date="2007-04" db="EMBL/GenBank/DDBJ databases">
        <title>The genome of the human body louse.</title>
        <authorList>
            <consortium name="The Human Body Louse Genome Consortium"/>
            <person name="Kirkness E."/>
            <person name="Walenz B."/>
            <person name="Hass B."/>
            <person name="Bruggner R."/>
            <person name="Strausberg R."/>
        </authorList>
    </citation>
    <scope>NUCLEOTIDE SEQUENCE</scope>
    <source>
        <strain evidence="8">USDA</strain>
    </source>
</reference>
<evidence type="ECO:0000256" key="3">
    <source>
        <dbReference type="ARBA" id="ARBA00023134"/>
    </source>
</evidence>
<evidence type="ECO:0000313" key="8">
    <source>
        <dbReference type="EMBL" id="EEB10138.1"/>
    </source>
</evidence>
<dbReference type="SUPFAM" id="SSF52540">
    <property type="entry name" value="P-loop containing nucleoside triphosphate hydrolases"/>
    <property type="match status" value="1"/>
</dbReference>
<dbReference type="InterPro" id="IPR043358">
    <property type="entry name" value="GNL1-like"/>
</dbReference>
<dbReference type="GO" id="GO:0005525">
    <property type="term" value="F:GTP binding"/>
    <property type="evidence" value="ECO:0007669"/>
    <property type="project" value="UniProtKB-KW"/>
</dbReference>
<keyword evidence="3" id="KW-0342">GTP-binding</keyword>
<keyword evidence="10" id="KW-1185">Reference proteome</keyword>
<dbReference type="PANTHER" id="PTHR45709">
    <property type="entry name" value="LARGE SUBUNIT GTPASE 1 HOMOLOG-RELATED"/>
    <property type="match status" value="1"/>
</dbReference>
<dbReference type="AlphaFoldDB" id="E0V9T2"/>
<reference evidence="8" key="1">
    <citation type="submission" date="2007-04" db="EMBL/GenBank/DDBJ databases">
        <title>Annotation of Pediculus humanus corporis strain USDA.</title>
        <authorList>
            <person name="Kirkness E."/>
            <person name="Hannick L."/>
            <person name="Hass B."/>
            <person name="Bruggner R."/>
            <person name="Lawson D."/>
            <person name="Bidwell S."/>
            <person name="Joardar V."/>
            <person name="Caler E."/>
            <person name="Walenz B."/>
            <person name="Inman J."/>
            <person name="Schobel S."/>
            <person name="Galinsky K."/>
            <person name="Amedeo P."/>
            <person name="Strausberg R."/>
        </authorList>
    </citation>
    <scope>NUCLEOTIDE SEQUENCE</scope>
    <source>
        <strain evidence="8">USDA</strain>
    </source>
</reference>
<feature type="compositionally biased region" description="Acidic residues" evidence="6">
    <location>
        <begin position="409"/>
        <end position="422"/>
    </location>
</feature>
<protein>
    <recommendedName>
        <fullName evidence="5">Guanine nucleotide-binding protein-like 1</fullName>
    </recommendedName>
</protein>
<dbReference type="PROSITE" id="PS51721">
    <property type="entry name" value="G_CP"/>
    <property type="match status" value="1"/>
</dbReference>